<keyword evidence="11" id="KW-1185">Reference proteome</keyword>
<feature type="transmembrane region" description="Helical" evidence="9">
    <location>
        <begin position="6"/>
        <end position="28"/>
    </location>
</feature>
<dbReference type="Proteomes" id="UP001595692">
    <property type="component" value="Unassembled WGS sequence"/>
</dbReference>
<dbReference type="PANTHER" id="PTHR30574">
    <property type="entry name" value="INNER MEMBRANE PROTEIN YEDE"/>
    <property type="match status" value="1"/>
</dbReference>
<evidence type="ECO:0000313" key="10">
    <source>
        <dbReference type="EMBL" id="MFC3912405.1"/>
    </source>
</evidence>
<comment type="caution">
    <text evidence="10">The sequence shown here is derived from an EMBL/GenBank/DDBJ whole genome shotgun (WGS) entry which is preliminary data.</text>
</comment>
<name>A0ABV8CJR1_9GAMM</name>
<sequence length="140" mass="14383">MELFTPLPALAGGVLIGAAALLLLLGAGRIAGISGILSGVMLRPWSERGWRLLFVAGLIAGGWLGFTWLDLPAPQLNLADWPVLAIAGFLVGVGARLGNGCTSGHGICGIGRLSVRSIVATLVFMTTGALTVFVVNHLLV</sequence>
<feature type="transmembrane region" description="Helical" evidence="9">
    <location>
        <begin position="49"/>
        <end position="69"/>
    </location>
</feature>
<keyword evidence="3" id="KW-1003">Cell membrane</keyword>
<evidence type="ECO:0000256" key="5">
    <source>
        <dbReference type="ARBA" id="ARBA00022692"/>
    </source>
</evidence>
<keyword evidence="6 9" id="KW-1133">Transmembrane helix</keyword>
<feature type="transmembrane region" description="Helical" evidence="9">
    <location>
        <begin position="81"/>
        <end position="98"/>
    </location>
</feature>
<comment type="subcellular location">
    <subcellularLocation>
        <location evidence="1">Cell inner membrane</location>
        <topology evidence="1">Multi-pass membrane protein</topology>
    </subcellularLocation>
</comment>
<evidence type="ECO:0000256" key="3">
    <source>
        <dbReference type="ARBA" id="ARBA00022475"/>
    </source>
</evidence>
<dbReference type="PANTHER" id="PTHR30574:SF1">
    <property type="entry name" value="SULPHUR TRANSPORT DOMAIN-CONTAINING PROTEIN"/>
    <property type="match status" value="1"/>
</dbReference>
<gene>
    <name evidence="10" type="ORF">ACFOSS_02855</name>
</gene>
<reference evidence="11" key="1">
    <citation type="journal article" date="2019" name="Int. J. Syst. Evol. Microbiol.">
        <title>The Global Catalogue of Microorganisms (GCM) 10K type strain sequencing project: providing services to taxonomists for standard genome sequencing and annotation.</title>
        <authorList>
            <consortium name="The Broad Institute Genomics Platform"/>
            <consortium name="The Broad Institute Genome Sequencing Center for Infectious Disease"/>
            <person name="Wu L."/>
            <person name="Ma J."/>
        </authorList>
    </citation>
    <scope>NUCLEOTIDE SEQUENCE [LARGE SCALE GENOMIC DNA]</scope>
    <source>
        <strain evidence="11">CCUG 54939</strain>
    </source>
</reference>
<dbReference type="EMBL" id="JBHSAF010000001">
    <property type="protein sequence ID" value="MFC3912405.1"/>
    <property type="molecule type" value="Genomic_DNA"/>
</dbReference>
<keyword evidence="2" id="KW-0813">Transport</keyword>
<proteinExistence type="inferred from homology"/>
<accession>A0ABV8CJR1</accession>
<dbReference type="InterPro" id="IPR007272">
    <property type="entry name" value="Sulf_transp_TsuA/YedE"/>
</dbReference>
<evidence type="ECO:0000313" key="11">
    <source>
        <dbReference type="Proteomes" id="UP001595692"/>
    </source>
</evidence>
<evidence type="ECO:0000256" key="6">
    <source>
        <dbReference type="ARBA" id="ARBA00022989"/>
    </source>
</evidence>
<comment type="similarity">
    <text evidence="8">Belongs to the TsuA/YedE (TC 9.B.102) family.</text>
</comment>
<keyword evidence="4" id="KW-0997">Cell inner membrane</keyword>
<keyword evidence="7 9" id="KW-0472">Membrane</keyword>
<evidence type="ECO:0000256" key="1">
    <source>
        <dbReference type="ARBA" id="ARBA00004429"/>
    </source>
</evidence>
<evidence type="ECO:0000256" key="4">
    <source>
        <dbReference type="ARBA" id="ARBA00022519"/>
    </source>
</evidence>
<organism evidence="10 11">
    <name type="scientific">Pseudaeromonas sharmana</name>
    <dbReference type="NCBI Taxonomy" id="328412"/>
    <lineage>
        <taxon>Bacteria</taxon>
        <taxon>Pseudomonadati</taxon>
        <taxon>Pseudomonadota</taxon>
        <taxon>Gammaproteobacteria</taxon>
        <taxon>Aeromonadales</taxon>
        <taxon>Aeromonadaceae</taxon>
        <taxon>Pseudaeromonas</taxon>
    </lineage>
</organism>
<dbReference type="Pfam" id="PF04143">
    <property type="entry name" value="Sulf_transp"/>
    <property type="match status" value="1"/>
</dbReference>
<evidence type="ECO:0000256" key="2">
    <source>
        <dbReference type="ARBA" id="ARBA00022448"/>
    </source>
</evidence>
<protein>
    <submittedName>
        <fullName evidence="10">YeeE/YedE family protein</fullName>
    </submittedName>
</protein>
<dbReference type="RefSeq" id="WP_377150512.1">
    <property type="nucleotide sequence ID" value="NZ_JBHSAF010000001.1"/>
</dbReference>
<feature type="transmembrane region" description="Helical" evidence="9">
    <location>
        <begin position="118"/>
        <end position="139"/>
    </location>
</feature>
<evidence type="ECO:0000256" key="8">
    <source>
        <dbReference type="ARBA" id="ARBA00035655"/>
    </source>
</evidence>
<evidence type="ECO:0000256" key="7">
    <source>
        <dbReference type="ARBA" id="ARBA00023136"/>
    </source>
</evidence>
<evidence type="ECO:0000256" key="9">
    <source>
        <dbReference type="SAM" id="Phobius"/>
    </source>
</evidence>
<keyword evidence="5 9" id="KW-0812">Transmembrane</keyword>